<dbReference type="InterPro" id="IPR050679">
    <property type="entry name" value="Bact_HTH_transcr_reg"/>
</dbReference>
<dbReference type="SUPFAM" id="SSF46785">
    <property type="entry name" value="Winged helix' DNA-binding domain"/>
    <property type="match status" value="1"/>
</dbReference>
<name>A0A4Y3WVL6_9PSEU</name>
<dbReference type="Gene3D" id="3.40.1410.10">
    <property type="entry name" value="Chorismate lyase-like"/>
    <property type="match status" value="1"/>
</dbReference>
<comment type="caution">
    <text evidence="5">The sequence shown here is derived from an EMBL/GenBank/DDBJ whole genome shotgun (WGS) entry which is preliminary data.</text>
</comment>
<dbReference type="SMART" id="SM00866">
    <property type="entry name" value="UTRA"/>
    <property type="match status" value="1"/>
</dbReference>
<dbReference type="SUPFAM" id="SSF64288">
    <property type="entry name" value="Chorismate lyase-like"/>
    <property type="match status" value="1"/>
</dbReference>
<dbReference type="GO" id="GO:0003700">
    <property type="term" value="F:DNA-binding transcription factor activity"/>
    <property type="evidence" value="ECO:0007669"/>
    <property type="project" value="InterPro"/>
</dbReference>
<keyword evidence="3" id="KW-0804">Transcription</keyword>
<dbReference type="CDD" id="cd07377">
    <property type="entry name" value="WHTH_GntR"/>
    <property type="match status" value="1"/>
</dbReference>
<dbReference type="PANTHER" id="PTHR44846">
    <property type="entry name" value="MANNOSYL-D-GLYCERATE TRANSPORT/METABOLISM SYSTEM REPRESSOR MNGR-RELATED"/>
    <property type="match status" value="1"/>
</dbReference>
<dbReference type="AlphaFoldDB" id="A0A4Y3WVL6"/>
<evidence type="ECO:0000313" key="6">
    <source>
        <dbReference type="Proteomes" id="UP000320338"/>
    </source>
</evidence>
<dbReference type="PANTHER" id="PTHR44846:SF17">
    <property type="entry name" value="GNTR-FAMILY TRANSCRIPTIONAL REGULATOR"/>
    <property type="match status" value="1"/>
</dbReference>
<protein>
    <submittedName>
        <fullName evidence="5">GntR family transcriptional regulator</fullName>
    </submittedName>
</protein>
<dbReference type="GO" id="GO:0003677">
    <property type="term" value="F:DNA binding"/>
    <property type="evidence" value="ECO:0007669"/>
    <property type="project" value="UniProtKB-KW"/>
</dbReference>
<dbReference type="GO" id="GO:0045892">
    <property type="term" value="P:negative regulation of DNA-templated transcription"/>
    <property type="evidence" value="ECO:0007669"/>
    <property type="project" value="TreeGrafter"/>
</dbReference>
<evidence type="ECO:0000259" key="4">
    <source>
        <dbReference type="PROSITE" id="PS50949"/>
    </source>
</evidence>
<evidence type="ECO:0000256" key="2">
    <source>
        <dbReference type="ARBA" id="ARBA00023125"/>
    </source>
</evidence>
<dbReference type="InterPro" id="IPR036388">
    <property type="entry name" value="WH-like_DNA-bd_sf"/>
</dbReference>
<dbReference type="EMBL" id="BJNG01000042">
    <property type="protein sequence ID" value="GEC22331.1"/>
    <property type="molecule type" value="Genomic_DNA"/>
</dbReference>
<dbReference type="Pfam" id="PF00392">
    <property type="entry name" value="GntR"/>
    <property type="match status" value="1"/>
</dbReference>
<dbReference type="InterPro" id="IPR011663">
    <property type="entry name" value="UTRA"/>
</dbReference>
<dbReference type="Gene3D" id="1.10.10.10">
    <property type="entry name" value="Winged helix-like DNA-binding domain superfamily/Winged helix DNA-binding domain"/>
    <property type="match status" value="1"/>
</dbReference>
<reference evidence="5 6" key="1">
    <citation type="submission" date="2019-06" db="EMBL/GenBank/DDBJ databases">
        <title>Whole genome shotgun sequence of Pseudonocardia hydrocarbonoxydans NBRC 14498.</title>
        <authorList>
            <person name="Hosoyama A."/>
            <person name="Uohara A."/>
            <person name="Ohji S."/>
            <person name="Ichikawa N."/>
        </authorList>
    </citation>
    <scope>NUCLEOTIDE SEQUENCE [LARGE SCALE GENOMIC DNA]</scope>
    <source>
        <strain evidence="5 6">NBRC 14498</strain>
    </source>
</reference>
<dbReference type="InterPro" id="IPR028978">
    <property type="entry name" value="Chorismate_lyase_/UTRA_dom_sf"/>
</dbReference>
<dbReference type="SMART" id="SM00345">
    <property type="entry name" value="HTH_GNTR"/>
    <property type="match status" value="1"/>
</dbReference>
<feature type="domain" description="HTH gntR-type" evidence="4">
    <location>
        <begin position="9"/>
        <end position="77"/>
    </location>
</feature>
<dbReference type="InterPro" id="IPR000524">
    <property type="entry name" value="Tscrpt_reg_HTH_GntR"/>
</dbReference>
<dbReference type="Pfam" id="PF07702">
    <property type="entry name" value="UTRA"/>
    <property type="match status" value="1"/>
</dbReference>
<dbReference type="Proteomes" id="UP000320338">
    <property type="component" value="Unassembled WGS sequence"/>
</dbReference>
<organism evidence="5 6">
    <name type="scientific">Pseudonocardia hydrocarbonoxydans</name>
    <dbReference type="NCBI Taxonomy" id="76726"/>
    <lineage>
        <taxon>Bacteria</taxon>
        <taxon>Bacillati</taxon>
        <taxon>Actinomycetota</taxon>
        <taxon>Actinomycetes</taxon>
        <taxon>Pseudonocardiales</taxon>
        <taxon>Pseudonocardiaceae</taxon>
        <taxon>Pseudonocardia</taxon>
    </lineage>
</organism>
<evidence type="ECO:0000256" key="3">
    <source>
        <dbReference type="ARBA" id="ARBA00023163"/>
    </source>
</evidence>
<accession>A0A4Y3WVL6</accession>
<dbReference type="PROSITE" id="PS50949">
    <property type="entry name" value="HTH_GNTR"/>
    <property type="match status" value="1"/>
</dbReference>
<proteinExistence type="predicted"/>
<keyword evidence="2" id="KW-0238">DNA-binding</keyword>
<sequence length="255" mass="27943">MRKYTKPGEPAYVTMAGHLREQIQSGELPSGAKLPSERELSQAWGVSGIVARQAVATLRSDGLVYGVPGKGVFVTDRPNLTRVAPARYRKGRTARTFVDEAASAGQTSDRVTSTSQIQAPDDVAERLGIEPGAQVSDTEYLISMDSVPVTWSHAYEPLELTGGTEIEWPNEGPYGHLGIADRFDVIGHQVIEVEEQLTFRAPTDAEAAKLQITAGVGVIEIKQTFRTSERAVEVADIVYPANRYRFIYRMPVPQQ</sequence>
<dbReference type="PRINTS" id="PR00035">
    <property type="entry name" value="HTHGNTR"/>
</dbReference>
<evidence type="ECO:0000256" key="1">
    <source>
        <dbReference type="ARBA" id="ARBA00023015"/>
    </source>
</evidence>
<gene>
    <name evidence="5" type="ORF">PHY01_46140</name>
</gene>
<dbReference type="RefSeq" id="WP_218030293.1">
    <property type="nucleotide sequence ID" value="NZ_BAAARZ010000033.1"/>
</dbReference>
<keyword evidence="1" id="KW-0805">Transcription regulation</keyword>
<evidence type="ECO:0000313" key="5">
    <source>
        <dbReference type="EMBL" id="GEC22331.1"/>
    </source>
</evidence>
<dbReference type="InterPro" id="IPR036390">
    <property type="entry name" value="WH_DNA-bd_sf"/>
</dbReference>
<keyword evidence="6" id="KW-1185">Reference proteome</keyword>